<evidence type="ECO:0000313" key="2">
    <source>
        <dbReference type="Proteomes" id="UP001139981"/>
    </source>
</evidence>
<protein>
    <submittedName>
        <fullName evidence="1">Uncharacterized protein</fullName>
    </submittedName>
</protein>
<evidence type="ECO:0000313" key="1">
    <source>
        <dbReference type="EMBL" id="KAJ2900685.1"/>
    </source>
</evidence>
<proteinExistence type="predicted"/>
<organism evidence="1 2">
    <name type="scientific">Coemansia aciculifera</name>
    <dbReference type="NCBI Taxonomy" id="417176"/>
    <lineage>
        <taxon>Eukaryota</taxon>
        <taxon>Fungi</taxon>
        <taxon>Fungi incertae sedis</taxon>
        <taxon>Zoopagomycota</taxon>
        <taxon>Kickxellomycotina</taxon>
        <taxon>Kickxellomycetes</taxon>
        <taxon>Kickxellales</taxon>
        <taxon>Kickxellaceae</taxon>
        <taxon>Coemansia</taxon>
    </lineage>
</organism>
<name>A0ACC1M9U5_9FUNG</name>
<accession>A0ACC1M9U5</accession>
<reference evidence="1" key="1">
    <citation type="submission" date="2022-07" db="EMBL/GenBank/DDBJ databases">
        <title>Phylogenomic reconstructions and comparative analyses of Kickxellomycotina fungi.</title>
        <authorList>
            <person name="Reynolds N.K."/>
            <person name="Stajich J.E."/>
            <person name="Barry K."/>
            <person name="Grigoriev I.V."/>
            <person name="Crous P."/>
            <person name="Smith M.E."/>
        </authorList>
    </citation>
    <scope>NUCLEOTIDE SEQUENCE</scope>
    <source>
        <strain evidence="1">CBS 190363</strain>
    </source>
</reference>
<dbReference type="Proteomes" id="UP001139981">
    <property type="component" value="Unassembled WGS sequence"/>
</dbReference>
<gene>
    <name evidence="1" type="ORF">IWW38_000359</name>
</gene>
<dbReference type="EMBL" id="JANBVB010000003">
    <property type="protein sequence ID" value="KAJ2900685.1"/>
    <property type="molecule type" value="Genomic_DNA"/>
</dbReference>
<keyword evidence="2" id="KW-1185">Reference proteome</keyword>
<sequence>MPMLSMSSALPFSPHFPGMYEISSAINNVLSASKSIVHQVQDIATLGAEQVDSVVQAISSRAFSVANFITRNPLANQLLLPFTAYPAFKSEAREAIQSFESLMMADANYVKEQLQIFNSIALHDVTAVTTDIKRLLTSLYSFSQEAVDIILTSPLLTALTLINPGLIVATMLAASDPIQLLTNFPSWKLQAGERQWSMASNYKSIYSFISTALPLVENGILGLLGGISNIGRIAQAEHDDVAVEEINKMMRAYIALINLSATDKRHIPALPDVASPQDAWMSIAYNRVSTASAMSSSGKSAVDADFLKPTATAHVAGLDALPSPIPTMHSI</sequence>
<comment type="caution">
    <text evidence="1">The sequence shown here is derived from an EMBL/GenBank/DDBJ whole genome shotgun (WGS) entry which is preliminary data.</text>
</comment>